<comment type="subcellular location">
    <subcellularLocation>
        <location evidence="1">Membrane</location>
        <topology evidence="1">Multi-pass membrane protein</topology>
    </subcellularLocation>
</comment>
<keyword evidence="5 6" id="KW-0472">Membrane</keyword>
<dbReference type="SUPFAM" id="SSF48652">
    <property type="entry name" value="Tetraspanin"/>
    <property type="match status" value="2"/>
</dbReference>
<dbReference type="eggNOG" id="KOG3882">
    <property type="taxonomic scope" value="Eukaryota"/>
</dbReference>
<name>C3Y5Y6_BRAFL</name>
<reference evidence="7" key="1">
    <citation type="journal article" date="2008" name="Nature">
        <title>The amphioxus genome and the evolution of the chordate karyotype.</title>
        <authorList>
            <consortium name="US DOE Joint Genome Institute (JGI-PGF)"/>
            <person name="Putnam N.H."/>
            <person name="Butts T."/>
            <person name="Ferrier D.E.K."/>
            <person name="Furlong R.F."/>
            <person name="Hellsten U."/>
            <person name="Kawashima T."/>
            <person name="Robinson-Rechavi M."/>
            <person name="Shoguchi E."/>
            <person name="Terry A."/>
            <person name="Yu J.-K."/>
            <person name="Benito-Gutierrez E.L."/>
            <person name="Dubchak I."/>
            <person name="Garcia-Fernandez J."/>
            <person name="Gibson-Brown J.J."/>
            <person name="Grigoriev I.V."/>
            <person name="Horton A.C."/>
            <person name="de Jong P.J."/>
            <person name="Jurka J."/>
            <person name="Kapitonov V.V."/>
            <person name="Kohara Y."/>
            <person name="Kuroki Y."/>
            <person name="Lindquist E."/>
            <person name="Lucas S."/>
            <person name="Osoegawa K."/>
            <person name="Pennacchio L.A."/>
            <person name="Salamov A.A."/>
            <person name="Satou Y."/>
            <person name="Sauka-Spengler T."/>
            <person name="Schmutz J."/>
            <person name="Shin-I T."/>
            <person name="Toyoda A."/>
            <person name="Bronner-Fraser M."/>
            <person name="Fujiyama A."/>
            <person name="Holland L.Z."/>
            <person name="Holland P.W.H."/>
            <person name="Satoh N."/>
            <person name="Rokhsar D.S."/>
        </authorList>
    </citation>
    <scope>NUCLEOTIDE SEQUENCE [LARGE SCALE GENOMIC DNA]</scope>
    <source>
        <strain evidence="7">S238N-H82</strain>
        <tissue evidence="7">Testes</tissue>
    </source>
</reference>
<protein>
    <submittedName>
        <fullName evidence="7">Uncharacterized protein</fullName>
    </submittedName>
</protein>
<gene>
    <name evidence="7" type="ORF">BRAFLDRAFT_126238</name>
</gene>
<dbReference type="STRING" id="7739.C3Y5Y6"/>
<dbReference type="InterPro" id="IPR018503">
    <property type="entry name" value="Tetraspanin_CS"/>
</dbReference>
<dbReference type="InParanoid" id="C3Y5Y6"/>
<dbReference type="InterPro" id="IPR008952">
    <property type="entry name" value="Tetraspanin_EC2_sf"/>
</dbReference>
<evidence type="ECO:0000256" key="5">
    <source>
        <dbReference type="ARBA" id="ARBA00023136"/>
    </source>
</evidence>
<dbReference type="PROSITE" id="PS00421">
    <property type="entry name" value="TM4_1"/>
    <property type="match status" value="2"/>
</dbReference>
<feature type="transmembrane region" description="Helical" evidence="6">
    <location>
        <begin position="345"/>
        <end position="374"/>
    </location>
</feature>
<evidence type="ECO:0000256" key="3">
    <source>
        <dbReference type="ARBA" id="ARBA00022692"/>
    </source>
</evidence>
<feature type="transmembrane region" description="Helical" evidence="6">
    <location>
        <begin position="287"/>
        <end position="309"/>
    </location>
</feature>
<dbReference type="PANTHER" id="PTHR19282">
    <property type="entry name" value="TETRASPANIN"/>
    <property type="match status" value="1"/>
</dbReference>
<comment type="similarity">
    <text evidence="2">Belongs to the tetraspanin (TM4SF) family.</text>
</comment>
<dbReference type="GO" id="GO:0016020">
    <property type="term" value="C:membrane"/>
    <property type="evidence" value="ECO:0007669"/>
    <property type="project" value="UniProtKB-SubCell"/>
</dbReference>
<dbReference type="PRINTS" id="PR00259">
    <property type="entry name" value="TMFOUR"/>
</dbReference>
<evidence type="ECO:0000256" key="4">
    <source>
        <dbReference type="ARBA" id="ARBA00022989"/>
    </source>
</evidence>
<dbReference type="FunFam" id="1.10.1450.10:FF:000123">
    <property type="entry name" value="Tetraspanin"/>
    <property type="match status" value="2"/>
</dbReference>
<dbReference type="Pfam" id="PF00335">
    <property type="entry name" value="Tetraspanin"/>
    <property type="match status" value="2"/>
</dbReference>
<proteinExistence type="inferred from homology"/>
<feature type="transmembrane region" description="Helical" evidence="6">
    <location>
        <begin position="252"/>
        <end position="275"/>
    </location>
</feature>
<sequence>MSSGDLSGGMKCLKYLLFLFNLIFWIAGVGLIGVGIWVLVDTGTYNVLKLAEVNTLMLYLGGYVLIGAGMVTMIVGFLGCFGAVKENTCLLGTFFICLLLLLCLEIGIGIYSAVQRDQFYGVIEKAMDGLSKTNYGDRDQASRSVIDFVQKNLECCGMNSTTNWDPKPASCACTKTVSYCSASGNSTTTNWSRPCDVQVRMFLMDSAVIIIGVACGIGAILLAGGGLIGVGIYVMVAYGVSDVLSLLNLSTLLLHGGAITLIVVGVITFIVGFLGCCGAIKENRCMLGTFFTLLLILLLAEIGVAIYAFVQRDQLAGGGLIGVGIYVMVAYGVRDVLSLLNLSTLLLHGGAITLIVVGVITFIFFTLLLILLLAEIGVAIYAFVQRDQFFGLIGTAVDGASVNQYSSLDQAGQRLIDFTQTHLKCCGMNATDNYSPVPDSCTCAASMTTSTICTAGNYNTPCKTNIISFLQQQVLIVGGIGIGIGLTQLIGMIFACCLFHAKGKESDIV</sequence>
<dbReference type="PANTHER" id="PTHR19282:SF544">
    <property type="entry name" value="TETRASPANIN"/>
    <property type="match status" value="1"/>
</dbReference>
<dbReference type="CDD" id="cd03127">
    <property type="entry name" value="tetraspanin_LEL"/>
    <property type="match status" value="2"/>
</dbReference>
<feature type="transmembrane region" description="Helical" evidence="6">
    <location>
        <begin position="90"/>
        <end position="114"/>
    </location>
</feature>
<evidence type="ECO:0000256" key="1">
    <source>
        <dbReference type="ARBA" id="ARBA00004141"/>
    </source>
</evidence>
<evidence type="ECO:0000256" key="2">
    <source>
        <dbReference type="ARBA" id="ARBA00006840"/>
    </source>
</evidence>
<feature type="transmembrane region" description="Helical" evidence="6">
    <location>
        <begin position="315"/>
        <end position="333"/>
    </location>
</feature>
<keyword evidence="4 6" id="KW-1133">Transmembrane helix</keyword>
<evidence type="ECO:0000256" key="6">
    <source>
        <dbReference type="SAM" id="Phobius"/>
    </source>
</evidence>
<dbReference type="AlphaFoldDB" id="C3Y5Y6"/>
<feature type="transmembrane region" description="Helical" evidence="6">
    <location>
        <begin position="207"/>
        <end position="240"/>
    </location>
</feature>
<evidence type="ECO:0000313" key="7">
    <source>
        <dbReference type="EMBL" id="EEN64383.1"/>
    </source>
</evidence>
<accession>C3Y5Y6</accession>
<dbReference type="EMBL" id="GG666487">
    <property type="protein sequence ID" value="EEN64383.1"/>
    <property type="molecule type" value="Genomic_DNA"/>
</dbReference>
<feature type="transmembrane region" description="Helical" evidence="6">
    <location>
        <begin position="474"/>
        <end position="499"/>
    </location>
</feature>
<organism>
    <name type="scientific">Branchiostoma floridae</name>
    <name type="common">Florida lancelet</name>
    <name type="synonym">Amphioxus</name>
    <dbReference type="NCBI Taxonomy" id="7739"/>
    <lineage>
        <taxon>Eukaryota</taxon>
        <taxon>Metazoa</taxon>
        <taxon>Chordata</taxon>
        <taxon>Cephalochordata</taxon>
        <taxon>Leptocardii</taxon>
        <taxon>Amphioxiformes</taxon>
        <taxon>Branchiostomatidae</taxon>
        <taxon>Branchiostoma</taxon>
    </lineage>
</organism>
<dbReference type="Gene3D" id="1.10.1450.10">
    <property type="entry name" value="Tetraspanin"/>
    <property type="match status" value="2"/>
</dbReference>
<feature type="transmembrane region" description="Helical" evidence="6">
    <location>
        <begin position="15"/>
        <end position="40"/>
    </location>
</feature>
<feature type="transmembrane region" description="Helical" evidence="6">
    <location>
        <begin position="60"/>
        <end position="84"/>
    </location>
</feature>
<keyword evidence="3 6" id="KW-0812">Transmembrane</keyword>
<dbReference type="InterPro" id="IPR018499">
    <property type="entry name" value="Tetraspanin/Peripherin"/>
</dbReference>